<feature type="binding site" evidence="9">
    <location>
        <position position="83"/>
    </location>
    <ligand>
        <name>ATP</name>
        <dbReference type="ChEBI" id="CHEBI:30616"/>
    </ligand>
</feature>
<feature type="region of interest" description="A; substrate-binding" evidence="8">
    <location>
        <begin position="1"/>
        <end position="321"/>
    </location>
</feature>
<dbReference type="SUPFAM" id="SSF55874">
    <property type="entry name" value="ATPase domain of HSP90 chaperone/DNA topoisomerase II/histidine kinase"/>
    <property type="match status" value="1"/>
</dbReference>
<feature type="region of interest" description="C" evidence="8">
    <location>
        <begin position="530"/>
        <end position="611"/>
    </location>
</feature>
<comment type="subcellular location">
    <subcellularLocation>
        <location evidence="1 8">Cytoplasm</location>
    </subcellularLocation>
</comment>
<dbReference type="Pfam" id="PF13589">
    <property type="entry name" value="HATPase_c_3"/>
    <property type="match status" value="1"/>
</dbReference>
<feature type="binding site" evidence="9">
    <location>
        <position position="78"/>
    </location>
    <ligand>
        <name>ATP</name>
        <dbReference type="ChEBI" id="CHEBI:30616"/>
    </ligand>
</feature>
<keyword evidence="4 8" id="KW-0547">Nucleotide-binding</keyword>
<keyword evidence="7 8" id="KW-0143">Chaperone</keyword>
<feature type="binding site" evidence="9">
    <location>
        <position position="32"/>
    </location>
    <ligand>
        <name>ATP</name>
        <dbReference type="ChEBI" id="CHEBI:30616"/>
    </ligand>
</feature>
<dbReference type="SUPFAM" id="SSF54211">
    <property type="entry name" value="Ribosomal protein S5 domain 2-like"/>
    <property type="match status" value="1"/>
</dbReference>
<dbReference type="KEGG" id="thyd:TTHT_0275"/>
<dbReference type="InterPro" id="IPR020568">
    <property type="entry name" value="Ribosomal_Su5_D2-typ_SF"/>
</dbReference>
<comment type="similarity">
    <text evidence="2 8">Belongs to the heat shock protein 90 family.</text>
</comment>
<evidence type="ECO:0000313" key="10">
    <source>
        <dbReference type="EMBL" id="BBB31896.1"/>
    </source>
</evidence>
<reference evidence="10 11" key="1">
    <citation type="journal article" date="2012" name="Extremophiles">
        <title>Thermotomaculum hydrothermale gen. nov., sp. nov., a novel heterotrophic thermophile within the phylum Acidobacteria from a deep-sea hydrothermal vent chimney in the Southern Okinawa Trough.</title>
        <authorList>
            <person name="Izumi H."/>
            <person name="Nunoura T."/>
            <person name="Miyazaki M."/>
            <person name="Mino S."/>
            <person name="Toki T."/>
            <person name="Takai K."/>
            <person name="Sako Y."/>
            <person name="Sawabe T."/>
            <person name="Nakagawa S."/>
        </authorList>
    </citation>
    <scope>NUCLEOTIDE SEQUENCE [LARGE SCALE GENOMIC DNA]</scope>
    <source>
        <strain evidence="10 11">AC55</strain>
    </source>
</reference>
<keyword evidence="11" id="KW-1185">Reference proteome</keyword>
<dbReference type="GO" id="GO:0016887">
    <property type="term" value="F:ATP hydrolysis activity"/>
    <property type="evidence" value="ECO:0007669"/>
    <property type="project" value="InterPro"/>
</dbReference>
<dbReference type="InterPro" id="IPR001404">
    <property type="entry name" value="Hsp90_fam"/>
</dbReference>
<organism evidence="10 11">
    <name type="scientific">Thermotomaculum hydrothermale</name>
    <dbReference type="NCBI Taxonomy" id="981385"/>
    <lineage>
        <taxon>Bacteria</taxon>
        <taxon>Pseudomonadati</taxon>
        <taxon>Acidobacteriota</taxon>
        <taxon>Holophagae</taxon>
        <taxon>Thermotomaculales</taxon>
        <taxon>Thermotomaculaceae</taxon>
        <taxon>Thermotomaculum</taxon>
    </lineage>
</organism>
<dbReference type="InterPro" id="IPR020575">
    <property type="entry name" value="Hsp90_N"/>
</dbReference>
<feature type="binding site" evidence="9">
    <location>
        <position position="172"/>
    </location>
    <ligand>
        <name>ATP</name>
        <dbReference type="ChEBI" id="CHEBI:30616"/>
    </ligand>
</feature>
<dbReference type="InterPro" id="IPR019805">
    <property type="entry name" value="Heat_shock_protein_90_CS"/>
</dbReference>
<keyword evidence="6 8" id="KW-0346">Stress response</keyword>
<evidence type="ECO:0000256" key="4">
    <source>
        <dbReference type="ARBA" id="ARBA00022741"/>
    </source>
</evidence>
<keyword evidence="5 8" id="KW-0067">ATP-binding</keyword>
<name>A0A7R6PMM1_9BACT</name>
<dbReference type="PIRSF" id="PIRSF002583">
    <property type="entry name" value="Hsp90"/>
    <property type="match status" value="1"/>
</dbReference>
<dbReference type="SUPFAM" id="SSF110942">
    <property type="entry name" value="HSP90 C-terminal domain"/>
    <property type="match status" value="1"/>
</dbReference>
<dbReference type="InterPro" id="IPR036890">
    <property type="entry name" value="HATPase_C_sf"/>
</dbReference>
<keyword evidence="3 8" id="KW-0963">Cytoplasm</keyword>
<evidence type="ECO:0000256" key="3">
    <source>
        <dbReference type="ARBA" id="ARBA00022490"/>
    </source>
</evidence>
<dbReference type="Gene3D" id="3.40.50.11260">
    <property type="match status" value="1"/>
</dbReference>
<evidence type="ECO:0000256" key="8">
    <source>
        <dbReference type="HAMAP-Rule" id="MF_00505"/>
    </source>
</evidence>
<evidence type="ECO:0000256" key="2">
    <source>
        <dbReference type="ARBA" id="ARBA00008239"/>
    </source>
</evidence>
<evidence type="ECO:0000313" key="11">
    <source>
        <dbReference type="Proteomes" id="UP000595564"/>
    </source>
</evidence>
<feature type="binding site" evidence="9">
    <location>
        <begin position="120"/>
        <end position="125"/>
    </location>
    <ligand>
        <name>ATP</name>
        <dbReference type="ChEBI" id="CHEBI:30616"/>
    </ligand>
</feature>
<dbReference type="Gene3D" id="3.30.565.10">
    <property type="entry name" value="Histidine kinase-like ATPase, C-terminal domain"/>
    <property type="match status" value="1"/>
</dbReference>
<sequence length="611" mass="71311">MARRIKFKSEVGRLLDIVIHSLYKHRDIFLRELISNSVDALNKLKFKQLQGEEIADGELEHRIDIKVDQNEKTIEIIDTGIGMTEDEIIENLGTIAHSGTKKFLELLDKKDNVTEELIGQFGVGFYSVFMVAEKVEVVSKSYLKDAYPVKWISEGKERFTVDTVEGEVKRGTSVKIYLKEDALEFLSESRIEAIVDRYSKFVPYPIYLNGRKLKQVKPLWLENPNSLKKEDYEEFYKYLTKSELKPLSYLHIYSDAPVDLKSIIYIPPFSLVKFGIEDDTGIRLYNRKVLIDEKTEELVPDYLRFLKGVVDSEDIQLNISRETIQNDPVVLRLKKTITSKFIKHLKDFLKKDRANYNLFFDEFGVYLKEGIVKDYPEKQDLAELLLFEYTDGNEKITLSEYLEKTDYKDSIYYIVGEDRKTIEKSPYLEQFYQKGVPVLILTQVLDETVIEHIGKFKEAEFKLITREDITLEKGEKAEKTIEEEDKKFLEKVKEILKDRIFDAVISTRLVKSPYCLVSQKNSPSSQMERMMNALNKFYVPSKKILEFNPSHPVYKNLKRFILNSNDKELKETLLNSIVDAAELSEGFLSDIPSSVERYNQLIERFLELDKK</sequence>
<dbReference type="CDD" id="cd16927">
    <property type="entry name" value="HATPase_Hsp90-like"/>
    <property type="match status" value="1"/>
</dbReference>
<dbReference type="Pfam" id="PF00183">
    <property type="entry name" value="HSP90"/>
    <property type="match status" value="1"/>
</dbReference>
<dbReference type="PROSITE" id="PS00298">
    <property type="entry name" value="HSP90"/>
    <property type="match status" value="1"/>
</dbReference>
<dbReference type="GO" id="GO:0051082">
    <property type="term" value="F:unfolded protein binding"/>
    <property type="evidence" value="ECO:0007669"/>
    <property type="project" value="UniProtKB-UniRule"/>
</dbReference>
<gene>
    <name evidence="8 10" type="primary">htpG</name>
    <name evidence="10" type="ORF">TTHT_0275</name>
</gene>
<dbReference type="InterPro" id="IPR037196">
    <property type="entry name" value="HSP90_C"/>
</dbReference>
<feature type="binding site" evidence="9">
    <location>
        <position position="36"/>
    </location>
    <ligand>
        <name>ATP</name>
        <dbReference type="ChEBI" id="CHEBI:30616"/>
    </ligand>
</feature>
<evidence type="ECO:0000256" key="1">
    <source>
        <dbReference type="ARBA" id="ARBA00004496"/>
    </source>
</evidence>
<dbReference type="GO" id="GO:0005737">
    <property type="term" value="C:cytoplasm"/>
    <property type="evidence" value="ECO:0007669"/>
    <property type="project" value="UniProtKB-SubCell"/>
</dbReference>
<feature type="binding site" evidence="9">
    <location>
        <begin position="98"/>
        <end position="99"/>
    </location>
    <ligand>
        <name>ATP</name>
        <dbReference type="ChEBI" id="CHEBI:30616"/>
    </ligand>
</feature>
<dbReference type="PANTHER" id="PTHR11528">
    <property type="entry name" value="HEAT SHOCK PROTEIN 90 FAMILY MEMBER"/>
    <property type="match status" value="1"/>
</dbReference>
<dbReference type="FunFam" id="3.30.565.10:FF:000009">
    <property type="entry name" value="Molecular chaperone HtpG"/>
    <property type="match status" value="1"/>
</dbReference>
<dbReference type="PRINTS" id="PR00775">
    <property type="entry name" value="HEATSHOCK90"/>
</dbReference>
<dbReference type="NCBIfam" id="NF003555">
    <property type="entry name" value="PRK05218.1"/>
    <property type="match status" value="1"/>
</dbReference>
<dbReference type="GO" id="GO:0005524">
    <property type="term" value="F:ATP binding"/>
    <property type="evidence" value="ECO:0007669"/>
    <property type="project" value="UniProtKB-UniRule"/>
</dbReference>
<evidence type="ECO:0000256" key="5">
    <source>
        <dbReference type="ARBA" id="ARBA00022840"/>
    </source>
</evidence>
<accession>A0A7R6PMM1</accession>
<dbReference type="Gene3D" id="1.20.120.790">
    <property type="entry name" value="Heat shock protein 90, C-terminal domain"/>
    <property type="match status" value="1"/>
</dbReference>
<dbReference type="Proteomes" id="UP000595564">
    <property type="component" value="Chromosome"/>
</dbReference>
<dbReference type="HAMAP" id="MF_00505">
    <property type="entry name" value="HSP90"/>
    <property type="match status" value="1"/>
</dbReference>
<dbReference type="Gene3D" id="3.30.230.80">
    <property type="match status" value="1"/>
</dbReference>
<evidence type="ECO:0000256" key="9">
    <source>
        <dbReference type="PIRSR" id="PIRSR002583-1"/>
    </source>
</evidence>
<dbReference type="EMBL" id="AP017470">
    <property type="protein sequence ID" value="BBB31896.1"/>
    <property type="molecule type" value="Genomic_DNA"/>
</dbReference>
<feature type="binding site" evidence="9">
    <location>
        <position position="91"/>
    </location>
    <ligand>
        <name>ATP</name>
        <dbReference type="ChEBI" id="CHEBI:30616"/>
    </ligand>
</feature>
<comment type="subunit">
    <text evidence="8">Homodimer.</text>
</comment>
<comment type="function">
    <text evidence="8">Molecular chaperone. Has ATPase activity.</text>
</comment>
<evidence type="ECO:0000256" key="7">
    <source>
        <dbReference type="ARBA" id="ARBA00023186"/>
    </source>
</evidence>
<dbReference type="GO" id="GO:0140662">
    <property type="term" value="F:ATP-dependent protein folding chaperone"/>
    <property type="evidence" value="ECO:0007669"/>
    <property type="project" value="InterPro"/>
</dbReference>
<comment type="caution">
    <text evidence="8">Lacks conserved residue(s) required for the propagation of feature annotation.</text>
</comment>
<dbReference type="RefSeq" id="WP_201328230.1">
    <property type="nucleotide sequence ID" value="NZ_AP017470.1"/>
</dbReference>
<dbReference type="AlphaFoldDB" id="A0A7R6PMM1"/>
<proteinExistence type="inferred from homology"/>
<protein>
    <recommendedName>
        <fullName evidence="8">Chaperone protein HtpG</fullName>
    </recommendedName>
    <alternativeName>
        <fullName evidence="8">Heat shock protein HtpG</fullName>
    </alternativeName>
    <alternativeName>
        <fullName evidence="8">High temperature protein G</fullName>
    </alternativeName>
</protein>
<evidence type="ECO:0000256" key="6">
    <source>
        <dbReference type="ARBA" id="ARBA00023016"/>
    </source>
</evidence>
<feature type="binding site" evidence="9">
    <location>
        <position position="321"/>
    </location>
    <ligand>
        <name>ATP</name>
        <dbReference type="ChEBI" id="CHEBI:30616"/>
    </ligand>
</feature>